<gene>
    <name evidence="2" type="ORF">EZS28_026830</name>
</gene>
<comment type="caution">
    <text evidence="2">The sequence shown here is derived from an EMBL/GenBank/DDBJ whole genome shotgun (WGS) entry which is preliminary data.</text>
</comment>
<dbReference type="EMBL" id="SNRW01009673">
    <property type="protein sequence ID" value="KAA6377642.1"/>
    <property type="molecule type" value="Genomic_DNA"/>
</dbReference>
<protein>
    <submittedName>
        <fullName evidence="2">Uncharacterized protein</fullName>
    </submittedName>
</protein>
<evidence type="ECO:0000313" key="3">
    <source>
        <dbReference type="Proteomes" id="UP000324800"/>
    </source>
</evidence>
<dbReference type="Proteomes" id="UP000324800">
    <property type="component" value="Unassembled WGS sequence"/>
</dbReference>
<organism evidence="2 3">
    <name type="scientific">Streblomastix strix</name>
    <dbReference type="NCBI Taxonomy" id="222440"/>
    <lineage>
        <taxon>Eukaryota</taxon>
        <taxon>Metamonada</taxon>
        <taxon>Preaxostyla</taxon>
        <taxon>Oxymonadida</taxon>
        <taxon>Streblomastigidae</taxon>
        <taxon>Streblomastix</taxon>
    </lineage>
</organism>
<proteinExistence type="predicted"/>
<accession>A0A5J4V5K4</accession>
<name>A0A5J4V5K4_9EUKA</name>
<evidence type="ECO:0000313" key="2">
    <source>
        <dbReference type="EMBL" id="KAA6377642.1"/>
    </source>
</evidence>
<feature type="transmembrane region" description="Helical" evidence="1">
    <location>
        <begin position="32"/>
        <end position="54"/>
    </location>
</feature>
<keyword evidence="1" id="KW-1133">Transmembrane helix</keyword>
<keyword evidence="1" id="KW-0472">Membrane</keyword>
<evidence type="ECO:0000256" key="1">
    <source>
        <dbReference type="SAM" id="Phobius"/>
    </source>
</evidence>
<keyword evidence="1" id="KW-0812">Transmembrane</keyword>
<dbReference type="AlphaFoldDB" id="A0A5J4V5K4"/>
<reference evidence="2 3" key="1">
    <citation type="submission" date="2019-03" db="EMBL/GenBank/DDBJ databases">
        <title>Single cell metagenomics reveals metabolic interactions within the superorganism composed of flagellate Streblomastix strix and complex community of Bacteroidetes bacteria on its surface.</title>
        <authorList>
            <person name="Treitli S.C."/>
            <person name="Kolisko M."/>
            <person name="Husnik F."/>
            <person name="Keeling P."/>
            <person name="Hampl V."/>
        </authorList>
    </citation>
    <scope>NUCLEOTIDE SEQUENCE [LARGE SCALE GENOMIC DNA]</scope>
    <source>
        <strain evidence="2">ST1C</strain>
    </source>
</reference>
<sequence length="81" mass="8831">MPNRSLTLMPFSLICCAKGVSPALLFLHVSGFWLAINVSNAILLFQTVVSALLFQICPKQGLIPIGLELLDSILGQFRCIN</sequence>